<dbReference type="Proteomes" id="UP000264071">
    <property type="component" value="Unassembled WGS sequence"/>
</dbReference>
<proteinExistence type="predicted"/>
<feature type="region of interest" description="Disordered" evidence="1">
    <location>
        <begin position="1"/>
        <end position="31"/>
    </location>
</feature>
<feature type="transmembrane region" description="Helical" evidence="2">
    <location>
        <begin position="84"/>
        <end position="106"/>
    </location>
</feature>
<evidence type="ECO:0000313" key="3">
    <source>
        <dbReference type="EMBL" id="HCT58729.1"/>
    </source>
</evidence>
<gene>
    <name evidence="3" type="ORF">DGD08_16100</name>
</gene>
<keyword evidence="2" id="KW-0472">Membrane</keyword>
<protein>
    <submittedName>
        <fullName evidence="3">Uncharacterized protein</fullName>
    </submittedName>
</protein>
<evidence type="ECO:0000256" key="1">
    <source>
        <dbReference type="SAM" id="MobiDB-lite"/>
    </source>
</evidence>
<accession>A0A3D4VC80</accession>
<dbReference type="EMBL" id="DPIY01000011">
    <property type="protein sequence ID" value="HCT58729.1"/>
    <property type="molecule type" value="Genomic_DNA"/>
</dbReference>
<organism evidence="3 4">
    <name type="scientific">Gemmatimonas aurantiaca</name>
    <dbReference type="NCBI Taxonomy" id="173480"/>
    <lineage>
        <taxon>Bacteria</taxon>
        <taxon>Pseudomonadati</taxon>
        <taxon>Gemmatimonadota</taxon>
        <taxon>Gemmatimonadia</taxon>
        <taxon>Gemmatimonadales</taxon>
        <taxon>Gemmatimonadaceae</taxon>
        <taxon>Gemmatimonas</taxon>
    </lineage>
</organism>
<evidence type="ECO:0000256" key="2">
    <source>
        <dbReference type="SAM" id="Phobius"/>
    </source>
</evidence>
<keyword evidence="2" id="KW-1133">Transmembrane helix</keyword>
<sequence>MTQGSGQQRGDAAAPQISEQPGAGGERVITVPDGKGNVNRIVINDQGISINGEEVGGAAARAITEASRRPEFAPARARKDVPNGAIAVIAIGCSMVVAITLGSPLVRSFARWLDRRGDQSRTPNDVAQRLAAIEQAVELVAVEVERISEGQRFTAKLLAERSAQDMERVR</sequence>
<comment type="caution">
    <text evidence="3">The sequence shown here is derived from an EMBL/GenBank/DDBJ whole genome shotgun (WGS) entry which is preliminary data.</text>
</comment>
<reference evidence="3 4" key="1">
    <citation type="journal article" date="2018" name="Nat. Biotechnol.">
        <title>A standardized bacterial taxonomy based on genome phylogeny substantially revises the tree of life.</title>
        <authorList>
            <person name="Parks D.H."/>
            <person name="Chuvochina M."/>
            <person name="Waite D.W."/>
            <person name="Rinke C."/>
            <person name="Skarshewski A."/>
            <person name="Chaumeil P.A."/>
            <person name="Hugenholtz P."/>
        </authorList>
    </citation>
    <scope>NUCLEOTIDE SEQUENCE [LARGE SCALE GENOMIC DNA]</scope>
    <source>
        <strain evidence="3">UBA8844</strain>
    </source>
</reference>
<evidence type="ECO:0000313" key="4">
    <source>
        <dbReference type="Proteomes" id="UP000264071"/>
    </source>
</evidence>
<name>A0A3D4VC80_9BACT</name>
<dbReference type="AlphaFoldDB" id="A0A3D4VC80"/>
<keyword evidence="2" id="KW-0812">Transmembrane</keyword>